<dbReference type="RefSeq" id="WP_055073507.1">
    <property type="nucleotide sequence ID" value="NZ_CAXSPF010000024.1"/>
</dbReference>
<reference evidence="1 2" key="1">
    <citation type="submission" date="2015-09" db="EMBL/GenBank/DDBJ databases">
        <authorList>
            <consortium name="Pathogen Informatics"/>
        </authorList>
    </citation>
    <scope>NUCLEOTIDE SEQUENCE [LARGE SCALE GENOMIC DNA]</scope>
    <source>
        <strain evidence="1 2">2789STDY5834959</strain>
    </source>
</reference>
<name>A0A173UWE0_ANAHA</name>
<organism evidence="1 2">
    <name type="scientific">Anaerostipes hadrus</name>
    <dbReference type="NCBI Taxonomy" id="649756"/>
    <lineage>
        <taxon>Bacteria</taxon>
        <taxon>Bacillati</taxon>
        <taxon>Bacillota</taxon>
        <taxon>Clostridia</taxon>
        <taxon>Lachnospirales</taxon>
        <taxon>Lachnospiraceae</taxon>
        <taxon>Anaerostipes</taxon>
    </lineage>
</organism>
<dbReference type="AlphaFoldDB" id="A0A173UWE0"/>
<proteinExistence type="predicted"/>
<evidence type="ECO:0000313" key="2">
    <source>
        <dbReference type="Proteomes" id="UP000095553"/>
    </source>
</evidence>
<protein>
    <submittedName>
        <fullName evidence="1">Uncharacterized protein</fullName>
    </submittedName>
</protein>
<accession>A0A173UWE0</accession>
<dbReference type="Proteomes" id="UP000095553">
    <property type="component" value="Unassembled WGS sequence"/>
</dbReference>
<sequence>MKKRNIAIFLIISILVILGIVKKIQNIYEFPYLYVISDDKKWKAYAYPAYEGGQWTGEMFFLGNKEGDVGKIQYSVKYNGKENYYNGEIKPTKYDIHNTETDEKIIKEKRNKVYELWEFAEFDENENNKIEIRVNWKESNKQHSQVLKLKMYYGRTNYILRRVKRFLL</sequence>
<dbReference type="EMBL" id="CYXY01000034">
    <property type="protein sequence ID" value="CUN19392.1"/>
    <property type="molecule type" value="Genomic_DNA"/>
</dbReference>
<evidence type="ECO:0000313" key="1">
    <source>
        <dbReference type="EMBL" id="CUN19392.1"/>
    </source>
</evidence>
<gene>
    <name evidence="1" type="ORF">ERS852571_03106</name>
</gene>